<accession>A0A1Z4LPE6</accession>
<dbReference type="Gene3D" id="3.40.50.1400">
    <property type="match status" value="1"/>
</dbReference>
<gene>
    <name evidence="1" type="ORF">NIES267_25590</name>
</gene>
<reference evidence="1 2" key="1">
    <citation type="submission" date="2017-06" db="EMBL/GenBank/DDBJ databases">
        <title>Genome sequencing of cyanobaciteial culture collection at National Institute for Environmental Studies (NIES).</title>
        <authorList>
            <person name="Hirose Y."/>
            <person name="Shimura Y."/>
            <person name="Fujisawa T."/>
            <person name="Nakamura Y."/>
            <person name="Kawachi M."/>
        </authorList>
    </citation>
    <scope>NUCLEOTIDE SEQUENCE [LARGE SCALE GENOMIC DNA]</scope>
    <source>
        <strain evidence="1 2">NIES-267</strain>
    </source>
</reference>
<evidence type="ECO:0000313" key="2">
    <source>
        <dbReference type="Proteomes" id="UP000218418"/>
    </source>
</evidence>
<sequence length="83" mass="9310">MSEAYFLVSHGSRDPRPEVAMERLAINLGNKLEKNSNNHGIGGLLSPTKCNYLIECGYLELHPQSLHEQIVDFSRKAIDISEI</sequence>
<evidence type="ECO:0000313" key="1">
    <source>
        <dbReference type="EMBL" id="BAY83073.1"/>
    </source>
</evidence>
<dbReference type="AlphaFoldDB" id="A0A1Z4LPE6"/>
<protein>
    <submittedName>
        <fullName evidence="1">Cobalamin biosynthesis CbiX protein</fullName>
    </submittedName>
</protein>
<dbReference type="EMBL" id="AP018227">
    <property type="protein sequence ID" value="BAY83073.1"/>
    <property type="molecule type" value="Genomic_DNA"/>
</dbReference>
<name>A0A1Z4LPE6_9CYAN</name>
<keyword evidence="2" id="KW-1185">Reference proteome</keyword>
<proteinExistence type="predicted"/>
<organism evidence="1 2">
    <name type="scientific">Calothrix parasitica NIES-267</name>
    <dbReference type="NCBI Taxonomy" id="1973488"/>
    <lineage>
        <taxon>Bacteria</taxon>
        <taxon>Bacillati</taxon>
        <taxon>Cyanobacteriota</taxon>
        <taxon>Cyanophyceae</taxon>
        <taxon>Nostocales</taxon>
        <taxon>Calotrichaceae</taxon>
        <taxon>Calothrix</taxon>
    </lineage>
</organism>
<dbReference type="Proteomes" id="UP000218418">
    <property type="component" value="Chromosome"/>
</dbReference>